<dbReference type="EMBL" id="LK052970">
    <property type="protein sequence ID" value="CDR49816.1"/>
    <property type="molecule type" value="Genomic_DNA"/>
</dbReference>
<evidence type="ECO:0000256" key="1">
    <source>
        <dbReference type="SAM" id="MobiDB-lite"/>
    </source>
</evidence>
<proteinExistence type="predicted"/>
<evidence type="ECO:0000313" key="2">
    <source>
        <dbReference type="EMBL" id="CDR49816.1"/>
    </source>
</evidence>
<organism evidence="2">
    <name type="scientific">Rhodotorula toruloides</name>
    <name type="common">Yeast</name>
    <name type="synonym">Rhodosporidium toruloides</name>
    <dbReference type="NCBI Taxonomy" id="5286"/>
    <lineage>
        <taxon>Eukaryota</taxon>
        <taxon>Fungi</taxon>
        <taxon>Dikarya</taxon>
        <taxon>Basidiomycota</taxon>
        <taxon>Pucciniomycotina</taxon>
        <taxon>Microbotryomycetes</taxon>
        <taxon>Sporidiobolales</taxon>
        <taxon>Sporidiobolaceae</taxon>
        <taxon>Rhodotorula</taxon>
    </lineage>
</organism>
<reference evidence="2" key="1">
    <citation type="journal article" date="2014" name="Genome Announc.">
        <title>Draft genome sequence of Rhodosporidium toruloides CECT1137, an oleaginous yeast of biotechnological interest.</title>
        <authorList>
            <person name="Morin N."/>
            <person name="Calcas X."/>
            <person name="Devillers H."/>
            <person name="Durrens P."/>
            <person name="Sherman D.J."/>
            <person name="Nicaud J.-M."/>
            <person name="Neuveglise C."/>
        </authorList>
    </citation>
    <scope>NUCLEOTIDE SEQUENCE</scope>
    <source>
        <strain evidence="2">CECT1137</strain>
    </source>
</reference>
<gene>
    <name evidence="2" type="ORF">RHTO0S_35e00100g</name>
</gene>
<sequence>REVEEEQTRADAPERGVAERRILLQEQASGVSTLLSTRCPGAGPPATPASASRALARGGAVGFSCPLPACSAVQLARSPPQSSRTALAPAQSRPMPPVSQASERDAHRELMESNERRERAGSRANDCLLKTPCLAHDLLSNSSCTSSTSPSLPAPFITVERIRLYKVLALVHRDWTAHVQRRLAQHILLNLRAPPDELAQRLQRLETPLQQMSRLDLCISHFEYNPLAGMLRVDDRYPGLSELGMWRTSTMADVRKDYQILAPYAACYAPGTLRLPSRLPFNTFPASLRFLTINHFRLEASAVASIVRLPDLDMLLLTGLAVSQEHFEPISASRLRVVGFKGVGPHAVTALLAPLSPSIQHLALIGIDSASYESIDGSRIGLAPTLYSLVVLVLPLPSGALDIGRPHTSVNPDDALRGCARVAGTDLRLEHCQAEDEVDSHDLEQWARERGALCD</sequence>
<name>A0A061BRW9_RHOTO</name>
<feature type="non-terminal residue" evidence="2">
    <location>
        <position position="1"/>
    </location>
</feature>
<feature type="region of interest" description="Disordered" evidence="1">
    <location>
        <begin position="81"/>
        <end position="122"/>
    </location>
</feature>
<feature type="compositionally biased region" description="Basic and acidic residues" evidence="1">
    <location>
        <begin position="102"/>
        <end position="121"/>
    </location>
</feature>
<dbReference type="AlphaFoldDB" id="A0A061BRW9"/>
<protein>
    <submittedName>
        <fullName evidence="2">RHTO0S35e00100g1_1</fullName>
    </submittedName>
</protein>
<accession>A0A061BRW9</accession>